<protein>
    <submittedName>
        <fullName evidence="3 5">Uncharacterized protein</fullName>
    </submittedName>
</protein>
<evidence type="ECO:0000256" key="1">
    <source>
        <dbReference type="SAM" id="MobiDB-lite"/>
    </source>
</evidence>
<accession>A0A0R3TM09</accession>
<feature type="signal peptide" evidence="2">
    <location>
        <begin position="1"/>
        <end position="23"/>
    </location>
</feature>
<reference evidence="5" key="1">
    <citation type="submission" date="2017-02" db="UniProtKB">
        <authorList>
            <consortium name="WormBaseParasite"/>
        </authorList>
    </citation>
    <scope>IDENTIFICATION</scope>
</reference>
<name>A0A0R3TM09_RODNA</name>
<dbReference type="Proteomes" id="UP000278807">
    <property type="component" value="Unassembled WGS sequence"/>
</dbReference>
<evidence type="ECO:0000313" key="4">
    <source>
        <dbReference type="Proteomes" id="UP000278807"/>
    </source>
</evidence>
<feature type="chain" id="PRO_5043131961" evidence="2">
    <location>
        <begin position="24"/>
        <end position="93"/>
    </location>
</feature>
<sequence length="93" mass="9371">MCSIVRALVLFVLCLAIVTRASSEPAESADESAAPLSDAPGQESEVSAGSTEALETSSPMPLAEDTTTSTSASSLIVASTLAVPLLPALMLGY</sequence>
<feature type="region of interest" description="Disordered" evidence="1">
    <location>
        <begin position="22"/>
        <end position="67"/>
    </location>
</feature>
<dbReference type="AlphaFoldDB" id="A0A0R3TM09"/>
<reference evidence="3 4" key="2">
    <citation type="submission" date="2018-11" db="EMBL/GenBank/DDBJ databases">
        <authorList>
            <consortium name="Pathogen Informatics"/>
        </authorList>
    </citation>
    <scope>NUCLEOTIDE SEQUENCE [LARGE SCALE GENOMIC DNA]</scope>
</reference>
<evidence type="ECO:0000256" key="2">
    <source>
        <dbReference type="SAM" id="SignalP"/>
    </source>
</evidence>
<feature type="compositionally biased region" description="Polar residues" evidence="1">
    <location>
        <begin position="44"/>
        <end position="59"/>
    </location>
</feature>
<keyword evidence="4" id="KW-1185">Reference proteome</keyword>
<evidence type="ECO:0000313" key="5">
    <source>
        <dbReference type="WBParaSite" id="HNAJ_0000832301-mRNA-1"/>
    </source>
</evidence>
<gene>
    <name evidence="3" type="ORF">HNAJ_LOCUS8319</name>
</gene>
<dbReference type="WBParaSite" id="HNAJ_0000832301-mRNA-1">
    <property type="protein sequence ID" value="HNAJ_0000832301-mRNA-1"/>
    <property type="gene ID" value="HNAJ_0000832301"/>
</dbReference>
<proteinExistence type="predicted"/>
<organism evidence="5">
    <name type="scientific">Rodentolepis nana</name>
    <name type="common">Dwarf tapeworm</name>
    <name type="synonym">Hymenolepis nana</name>
    <dbReference type="NCBI Taxonomy" id="102285"/>
    <lineage>
        <taxon>Eukaryota</taxon>
        <taxon>Metazoa</taxon>
        <taxon>Spiralia</taxon>
        <taxon>Lophotrochozoa</taxon>
        <taxon>Platyhelminthes</taxon>
        <taxon>Cestoda</taxon>
        <taxon>Eucestoda</taxon>
        <taxon>Cyclophyllidea</taxon>
        <taxon>Hymenolepididae</taxon>
        <taxon>Rodentolepis</taxon>
    </lineage>
</organism>
<feature type="compositionally biased region" description="Low complexity" evidence="1">
    <location>
        <begin position="22"/>
        <end position="40"/>
    </location>
</feature>
<evidence type="ECO:0000313" key="3">
    <source>
        <dbReference type="EMBL" id="VDO04228.1"/>
    </source>
</evidence>
<dbReference type="EMBL" id="UZAE01012258">
    <property type="protein sequence ID" value="VDO04228.1"/>
    <property type="molecule type" value="Genomic_DNA"/>
</dbReference>
<keyword evidence="2" id="KW-0732">Signal</keyword>